<evidence type="ECO:0000256" key="2">
    <source>
        <dbReference type="SAM" id="MobiDB-lite"/>
    </source>
</evidence>
<keyword evidence="1" id="KW-0436">Ligase</keyword>
<dbReference type="EMBL" id="CP038151">
    <property type="protein sequence ID" value="QBR03318.1"/>
    <property type="molecule type" value="Genomic_DNA"/>
</dbReference>
<dbReference type="PANTHER" id="PTHR43767:SF8">
    <property type="entry name" value="LONG-CHAIN-FATTY-ACID--COA LIGASE"/>
    <property type="match status" value="1"/>
</dbReference>
<feature type="domain" description="AMP-dependent synthetase/ligase" evidence="3">
    <location>
        <begin position="19"/>
        <end position="317"/>
    </location>
</feature>
<keyword evidence="6" id="KW-1185">Reference proteome</keyword>
<dbReference type="Gene3D" id="3.40.50.12780">
    <property type="entry name" value="N-terminal domain of ligase-like"/>
    <property type="match status" value="1"/>
</dbReference>
<evidence type="ECO:0000313" key="6">
    <source>
        <dbReference type="Proteomes" id="UP000295727"/>
    </source>
</evidence>
<evidence type="ECO:0000313" key="5">
    <source>
        <dbReference type="EMBL" id="QBR03318.1"/>
    </source>
</evidence>
<dbReference type="GO" id="GO:0016874">
    <property type="term" value="F:ligase activity"/>
    <property type="evidence" value="ECO:0007669"/>
    <property type="project" value="UniProtKB-KW"/>
</dbReference>
<evidence type="ECO:0000259" key="3">
    <source>
        <dbReference type="Pfam" id="PF00501"/>
    </source>
</evidence>
<dbReference type="InterPro" id="IPR042099">
    <property type="entry name" value="ANL_N_sf"/>
</dbReference>
<dbReference type="CDD" id="cd00493">
    <property type="entry name" value="FabA_FabZ"/>
    <property type="match status" value="1"/>
</dbReference>
<dbReference type="OrthoDB" id="9787658at2"/>
<organism evidence="5 6">
    <name type="scientific">Paraburkholderia pallida</name>
    <dbReference type="NCBI Taxonomy" id="2547399"/>
    <lineage>
        <taxon>Bacteria</taxon>
        <taxon>Pseudomonadati</taxon>
        <taxon>Pseudomonadota</taxon>
        <taxon>Betaproteobacteria</taxon>
        <taxon>Burkholderiales</taxon>
        <taxon>Burkholderiaceae</taxon>
        <taxon>Paraburkholderia</taxon>
    </lineage>
</organism>
<name>A0A4P7D5H2_9BURK</name>
<proteinExistence type="predicted"/>
<dbReference type="InterPro" id="IPR029069">
    <property type="entry name" value="HotDog_dom_sf"/>
</dbReference>
<dbReference type="PANTHER" id="PTHR43767">
    <property type="entry name" value="LONG-CHAIN-FATTY-ACID--COA LIGASE"/>
    <property type="match status" value="1"/>
</dbReference>
<evidence type="ECO:0000256" key="1">
    <source>
        <dbReference type="ARBA" id="ARBA00022598"/>
    </source>
</evidence>
<dbReference type="Pfam" id="PF00501">
    <property type="entry name" value="AMP-binding"/>
    <property type="match status" value="1"/>
</dbReference>
<reference evidence="5 6" key="1">
    <citation type="submission" date="2019-03" db="EMBL/GenBank/DDBJ databases">
        <title>Paraburkholderia sp. 7MH5, isolated from subtropical forest soil.</title>
        <authorList>
            <person name="Gao Z.-H."/>
            <person name="Qiu L.-H."/>
        </authorList>
    </citation>
    <scope>NUCLEOTIDE SEQUENCE [LARGE SCALE GENOMIC DNA]</scope>
    <source>
        <strain evidence="5 6">7MH5</strain>
    </source>
</reference>
<evidence type="ECO:0000259" key="4">
    <source>
        <dbReference type="Pfam" id="PF22818"/>
    </source>
</evidence>
<dbReference type="Gene3D" id="3.10.129.10">
    <property type="entry name" value="Hotdog Thioesterase"/>
    <property type="match status" value="1"/>
</dbReference>
<dbReference type="SUPFAM" id="SSF56801">
    <property type="entry name" value="Acetyl-CoA synthetase-like"/>
    <property type="match status" value="1"/>
</dbReference>
<feature type="region of interest" description="Disordered" evidence="2">
    <location>
        <begin position="644"/>
        <end position="676"/>
    </location>
</feature>
<sequence>MPTHPLVFHASPRQVIAWRDGSPVTVHAFLADVARVAAALPQGGHVFNVCRDRYRFAVSLCAALVAGRISLLPSTHTPEMVRQLATFAPDAFCLHDTADCAIDLPRFRYPEAAPHDAYDSAIARDTPFEVPQIDAARIMAYVFTSGSTGAPVPHRKTWGFLVANVRAAAERLGLLDASAQVHAEARAETRAEAGTGADAPVNTHTLIGTVPAQHMYGFESTVLLALIGGLAFSNRQPFYPVDIRAELEAVPQPRVLVTSPIHLRALLATEAALPGAALVLCATAPLAEKLACEAEARLAAPLVEIYGSTETGQIATRRTAQGATWSLFPRIRMEARAAAGNGNATGEDRDEGPTVWVSGGHVEEPVPMGDALELLDAHRFLLHGRKADLINIAGKRTSLSYLNHQINAVPGVADGVFFMPGDVAQATGGAQAGANGNSADPAGSGAVTRLVALVVAPTLTAAGLQRALRERIDAAFMPRPLVFVESLPRNETGKLPHEVLAALVAQHTHGAVEATAAAHAHGASAAKANAADAAQASGACSARKSGTVDGASTTGNASSLTFSVPADHPALPGHFPGHPVVPGVVLLDHAIDAIGAALNRPLQAWRLSAAKFLSPVKPGETLDLAFDAAASGAIRFTVRAGARDVASGTLSTTPPPQPGAPAPSAAHASSQKGPQP</sequence>
<dbReference type="Pfam" id="PF22818">
    <property type="entry name" value="ApeI-like"/>
    <property type="match status" value="1"/>
</dbReference>
<dbReference type="Proteomes" id="UP000295727">
    <property type="component" value="Chromosome 4"/>
</dbReference>
<dbReference type="InterPro" id="IPR050237">
    <property type="entry name" value="ATP-dep_AMP-bd_enzyme"/>
</dbReference>
<protein>
    <submittedName>
        <fullName evidence="5">Beta-hydroxyacyl-ACP dehydratase</fullName>
    </submittedName>
</protein>
<dbReference type="InterPro" id="IPR054545">
    <property type="entry name" value="ApeI-like"/>
</dbReference>
<dbReference type="AlphaFoldDB" id="A0A4P7D5H2"/>
<dbReference type="KEGG" id="ppai:E1956_39945"/>
<dbReference type="SUPFAM" id="SSF54637">
    <property type="entry name" value="Thioesterase/thiol ester dehydrase-isomerase"/>
    <property type="match status" value="1"/>
</dbReference>
<accession>A0A4P7D5H2</accession>
<dbReference type="Gene3D" id="3.30.300.30">
    <property type="match status" value="1"/>
</dbReference>
<dbReference type="InterPro" id="IPR045851">
    <property type="entry name" value="AMP-bd_C_sf"/>
</dbReference>
<feature type="domain" description="ApeI dehydratase-like" evidence="4">
    <location>
        <begin position="555"/>
        <end position="648"/>
    </location>
</feature>
<gene>
    <name evidence="5" type="ORF">E1956_39945</name>
</gene>
<dbReference type="RefSeq" id="WP_134758815.1">
    <property type="nucleotide sequence ID" value="NZ_CP038151.1"/>
</dbReference>
<dbReference type="InterPro" id="IPR000873">
    <property type="entry name" value="AMP-dep_synth/lig_dom"/>
</dbReference>